<dbReference type="EMBL" id="MT631556">
    <property type="protein sequence ID" value="QNO53974.1"/>
    <property type="molecule type" value="Genomic_DNA"/>
</dbReference>
<keyword evidence="3" id="KW-0479">Metal-binding</keyword>
<name>A0A7G9Z140_9EURY</name>
<dbReference type="Pfam" id="PF13187">
    <property type="entry name" value="Fer4_9"/>
    <property type="match status" value="1"/>
</dbReference>
<keyword evidence="1" id="KW-0813">Transport</keyword>
<dbReference type="Gene3D" id="3.30.70.20">
    <property type="match status" value="1"/>
</dbReference>
<dbReference type="GO" id="GO:0046872">
    <property type="term" value="F:metal ion binding"/>
    <property type="evidence" value="ECO:0007669"/>
    <property type="project" value="UniProtKB-KW"/>
</dbReference>
<feature type="transmembrane region" description="Helical" evidence="7">
    <location>
        <begin position="7"/>
        <end position="27"/>
    </location>
</feature>
<accession>A0A7G9Z140</accession>
<feature type="domain" description="4Fe-4S ferredoxin-type" evidence="8">
    <location>
        <begin position="303"/>
        <end position="332"/>
    </location>
</feature>
<keyword evidence="7" id="KW-1133">Transmembrane helix</keyword>
<dbReference type="AlphaFoldDB" id="A0A7G9Z140"/>
<dbReference type="GO" id="GO:0051539">
    <property type="term" value="F:4 iron, 4 sulfur cluster binding"/>
    <property type="evidence" value="ECO:0007669"/>
    <property type="project" value="UniProtKB-KW"/>
</dbReference>
<feature type="transmembrane region" description="Helical" evidence="7">
    <location>
        <begin position="109"/>
        <end position="142"/>
    </location>
</feature>
<dbReference type="PROSITE" id="PS51379">
    <property type="entry name" value="4FE4S_FER_2"/>
    <property type="match status" value="2"/>
</dbReference>
<evidence type="ECO:0000259" key="8">
    <source>
        <dbReference type="PROSITE" id="PS51379"/>
    </source>
</evidence>
<gene>
    <name evidence="9" type="ORF">IEHOEKMD_00003</name>
    <name evidence="10" type="ORF">MMBEDHBC_00029</name>
</gene>
<evidence type="ECO:0000256" key="1">
    <source>
        <dbReference type="ARBA" id="ARBA00022448"/>
    </source>
</evidence>
<feature type="transmembrane region" description="Helical" evidence="7">
    <location>
        <begin position="70"/>
        <end position="89"/>
    </location>
</feature>
<proteinExistence type="predicted"/>
<dbReference type="SUPFAM" id="SSF54862">
    <property type="entry name" value="4Fe-4S ferredoxins"/>
    <property type="match status" value="1"/>
</dbReference>
<dbReference type="InterPro" id="IPR017896">
    <property type="entry name" value="4Fe4S_Fe-S-bd"/>
</dbReference>
<keyword evidence="2" id="KW-0004">4Fe-4S</keyword>
<sequence length="332" mass="37326">MKVTVRWVAPRVCFIALITALFVFLNYGPEYAPLGYSKWVWYGGAYTLIVLGMGIHVLRKYDHAHVRKRTLTLITIQLLPNFLLANFILQDWRADVLILPWPLSGPGHLFGKGILAIGALNINLLWYGIGFLVILSFAVFIYGRRVQCSWICTYGALAETLGEPWRNRAPEGKVYGRWEWLSIVVLSVVLGLTVWLFLKLMLSGGLEALQSGELMWGLSESLPMQLYKAFVSVGLMSIVAISMYPIFGGRIWCRYFCPAGRLFRWIGGAGRTVITGSKENCTKCRKCTRVCEMGIDVREYVQSGLPIRQDLCVGCALCIAVCPKNNLHFATR</sequence>
<dbReference type="PANTHER" id="PTHR30176:SF3">
    <property type="entry name" value="FERREDOXIN-TYPE PROTEIN NAPH"/>
    <property type="match status" value="1"/>
</dbReference>
<evidence type="ECO:0000256" key="3">
    <source>
        <dbReference type="ARBA" id="ARBA00022723"/>
    </source>
</evidence>
<dbReference type="EMBL" id="MT631526">
    <property type="protein sequence ID" value="QNO52932.1"/>
    <property type="molecule type" value="Genomic_DNA"/>
</dbReference>
<dbReference type="GO" id="GO:0016491">
    <property type="term" value="F:oxidoreductase activity"/>
    <property type="evidence" value="ECO:0007669"/>
    <property type="project" value="UniProtKB-ARBA"/>
</dbReference>
<evidence type="ECO:0000256" key="5">
    <source>
        <dbReference type="ARBA" id="ARBA00023004"/>
    </source>
</evidence>
<protein>
    <recommendedName>
        <fullName evidence="8">4Fe-4S ferredoxin-type domain-containing protein</fullName>
    </recommendedName>
</protein>
<evidence type="ECO:0000256" key="6">
    <source>
        <dbReference type="ARBA" id="ARBA00023014"/>
    </source>
</evidence>
<dbReference type="InterPro" id="IPR051684">
    <property type="entry name" value="Electron_Trans/Redox"/>
</dbReference>
<evidence type="ECO:0000256" key="4">
    <source>
        <dbReference type="ARBA" id="ARBA00022982"/>
    </source>
</evidence>
<feature type="domain" description="4Fe-4S ferredoxin-type" evidence="8">
    <location>
        <begin position="270"/>
        <end position="300"/>
    </location>
</feature>
<feature type="transmembrane region" description="Helical" evidence="7">
    <location>
        <begin position="178"/>
        <end position="198"/>
    </location>
</feature>
<feature type="transmembrane region" description="Helical" evidence="7">
    <location>
        <begin position="39"/>
        <end position="58"/>
    </location>
</feature>
<keyword evidence="4" id="KW-0249">Electron transport</keyword>
<keyword evidence="5" id="KW-0408">Iron</keyword>
<keyword evidence="7" id="KW-0812">Transmembrane</keyword>
<dbReference type="PANTHER" id="PTHR30176">
    <property type="entry name" value="FERREDOXIN-TYPE PROTEIN NAPH"/>
    <property type="match status" value="1"/>
</dbReference>
<dbReference type="GO" id="GO:0005886">
    <property type="term" value="C:plasma membrane"/>
    <property type="evidence" value="ECO:0007669"/>
    <property type="project" value="TreeGrafter"/>
</dbReference>
<keyword evidence="7" id="KW-0472">Membrane</keyword>
<dbReference type="PROSITE" id="PS00198">
    <property type="entry name" value="4FE4S_FER_1"/>
    <property type="match status" value="1"/>
</dbReference>
<dbReference type="InterPro" id="IPR017900">
    <property type="entry name" value="4Fe4S_Fe_S_CS"/>
</dbReference>
<reference evidence="10" key="1">
    <citation type="submission" date="2020-06" db="EMBL/GenBank/DDBJ databases">
        <title>Unique genomic features of the anaerobic methanotrophic archaea.</title>
        <authorList>
            <person name="Chadwick G.L."/>
            <person name="Skennerton C.T."/>
            <person name="Laso-Perez R."/>
            <person name="Leu A.O."/>
            <person name="Speth D.R."/>
            <person name="Yu H."/>
            <person name="Morgan-Lang C."/>
            <person name="Hatzenpichler R."/>
            <person name="Goudeau D."/>
            <person name="Malmstrom R."/>
            <person name="Brazelton W.J."/>
            <person name="Woyke T."/>
            <person name="Hallam S.J."/>
            <person name="Tyson G.W."/>
            <person name="Wegener G."/>
            <person name="Boetius A."/>
            <person name="Orphan V."/>
        </authorList>
    </citation>
    <scope>NUCLEOTIDE SEQUENCE</scope>
</reference>
<evidence type="ECO:0000256" key="2">
    <source>
        <dbReference type="ARBA" id="ARBA00022485"/>
    </source>
</evidence>
<feature type="transmembrane region" description="Helical" evidence="7">
    <location>
        <begin position="226"/>
        <end position="247"/>
    </location>
</feature>
<evidence type="ECO:0000313" key="9">
    <source>
        <dbReference type="EMBL" id="QNO52932.1"/>
    </source>
</evidence>
<evidence type="ECO:0000256" key="7">
    <source>
        <dbReference type="SAM" id="Phobius"/>
    </source>
</evidence>
<keyword evidence="6" id="KW-0411">Iron-sulfur</keyword>
<organism evidence="10">
    <name type="scientific">Candidatus Methanophagaceae archaeon ANME-1 ERB6</name>
    <dbReference type="NCBI Taxonomy" id="2759912"/>
    <lineage>
        <taxon>Archaea</taxon>
        <taxon>Methanobacteriati</taxon>
        <taxon>Methanobacteriota</taxon>
        <taxon>Stenosarchaea group</taxon>
        <taxon>Methanomicrobia</taxon>
        <taxon>Candidatus Methanophagales</taxon>
        <taxon>Candidatus Methanophagaceae</taxon>
    </lineage>
</organism>
<dbReference type="Pfam" id="PF12801">
    <property type="entry name" value="Fer4_5"/>
    <property type="match status" value="2"/>
</dbReference>
<evidence type="ECO:0000313" key="10">
    <source>
        <dbReference type="EMBL" id="QNO53974.1"/>
    </source>
</evidence>